<name>A0A2C8Z8T6_9MICO</name>
<organism evidence="2 3">
    <name type="scientific">Salinibacterium xinjiangense</name>
    <dbReference type="NCBI Taxonomy" id="386302"/>
    <lineage>
        <taxon>Bacteria</taxon>
        <taxon>Bacillati</taxon>
        <taxon>Actinomycetota</taxon>
        <taxon>Actinomycetes</taxon>
        <taxon>Micrococcales</taxon>
        <taxon>Microbacteriaceae</taxon>
        <taxon>Salinibacterium</taxon>
    </lineage>
</organism>
<feature type="transmembrane region" description="Helical" evidence="1">
    <location>
        <begin position="126"/>
        <end position="146"/>
    </location>
</feature>
<dbReference type="Proteomes" id="UP000219440">
    <property type="component" value="Unassembled WGS sequence"/>
</dbReference>
<proteinExistence type="predicted"/>
<evidence type="ECO:0000313" key="3">
    <source>
        <dbReference type="Proteomes" id="UP000219440"/>
    </source>
</evidence>
<accession>A0A2C8Z8T6</accession>
<evidence type="ECO:0000313" key="2">
    <source>
        <dbReference type="EMBL" id="SOE60326.1"/>
    </source>
</evidence>
<feature type="transmembrane region" description="Helical" evidence="1">
    <location>
        <begin position="61"/>
        <end position="88"/>
    </location>
</feature>
<keyword evidence="1" id="KW-0812">Transmembrane</keyword>
<keyword evidence="1" id="KW-1133">Transmembrane helix</keyword>
<reference evidence="2 3" key="1">
    <citation type="submission" date="2017-09" db="EMBL/GenBank/DDBJ databases">
        <authorList>
            <person name="Ehlers B."/>
            <person name="Leendertz F.H."/>
        </authorList>
    </citation>
    <scope>NUCLEOTIDE SEQUENCE [LARGE SCALE GENOMIC DNA]</scope>
    <source>
        <strain evidence="2 3">CGMCC 1.05381</strain>
    </source>
</reference>
<dbReference type="AlphaFoldDB" id="A0A2C8Z8T6"/>
<feature type="transmembrane region" description="Helical" evidence="1">
    <location>
        <begin position="12"/>
        <end position="29"/>
    </location>
</feature>
<sequence>MLSLRWGTYRGRYLAGLLLIVGGAVQLQGSNTWTLPLLLIGTTAHIVGWSIMPARGWRRMLVIVPATVQIWLLLTGPASVWMFVIPYLCWMLVRHRPARSYLTVLLPLANGFVIPQFTMEYSGMPVALAVSMTVFVGAAWLARLIAVGAQTPSTSSTLIR</sequence>
<dbReference type="EMBL" id="OCST01000002">
    <property type="protein sequence ID" value="SOE60326.1"/>
    <property type="molecule type" value="Genomic_DNA"/>
</dbReference>
<gene>
    <name evidence="2" type="ORF">SAMN06296378_1080</name>
</gene>
<evidence type="ECO:0000256" key="1">
    <source>
        <dbReference type="SAM" id="Phobius"/>
    </source>
</evidence>
<keyword evidence="1" id="KW-0472">Membrane</keyword>
<protein>
    <submittedName>
        <fullName evidence="2">Uncharacterized protein</fullName>
    </submittedName>
</protein>
<feature type="transmembrane region" description="Helical" evidence="1">
    <location>
        <begin position="35"/>
        <end position="54"/>
    </location>
</feature>
<keyword evidence="3" id="KW-1185">Reference proteome</keyword>